<organism evidence="1 2">
    <name type="scientific">Coprococcus comes</name>
    <dbReference type="NCBI Taxonomy" id="410072"/>
    <lineage>
        <taxon>Bacteria</taxon>
        <taxon>Bacillati</taxon>
        <taxon>Bacillota</taxon>
        <taxon>Clostridia</taxon>
        <taxon>Lachnospirales</taxon>
        <taxon>Lachnospiraceae</taxon>
        <taxon>Coprococcus</taxon>
    </lineage>
</organism>
<gene>
    <name evidence="1" type="ORF">DW656_15720</name>
</gene>
<proteinExistence type="predicted"/>
<evidence type="ECO:0000313" key="2">
    <source>
        <dbReference type="Proteomes" id="UP000284579"/>
    </source>
</evidence>
<dbReference type="EMBL" id="QRHO01000036">
    <property type="protein sequence ID" value="RHF80178.1"/>
    <property type="molecule type" value="Genomic_DNA"/>
</dbReference>
<accession>A0A3R6D175</accession>
<dbReference type="AlphaFoldDB" id="A0A3R6D175"/>
<protein>
    <submittedName>
        <fullName evidence="1">Uncharacterized protein</fullName>
    </submittedName>
</protein>
<evidence type="ECO:0000313" key="1">
    <source>
        <dbReference type="EMBL" id="RHF80178.1"/>
    </source>
</evidence>
<reference evidence="1 2" key="1">
    <citation type="submission" date="2018-08" db="EMBL/GenBank/DDBJ databases">
        <title>A genome reference for cultivated species of the human gut microbiota.</title>
        <authorList>
            <person name="Zou Y."/>
            <person name="Xue W."/>
            <person name="Luo G."/>
        </authorList>
    </citation>
    <scope>NUCLEOTIDE SEQUENCE [LARGE SCALE GENOMIC DNA]</scope>
    <source>
        <strain evidence="1 2">AM23-3</strain>
    </source>
</reference>
<dbReference type="Proteomes" id="UP000284579">
    <property type="component" value="Unassembled WGS sequence"/>
</dbReference>
<comment type="caution">
    <text evidence="1">The sequence shown here is derived from an EMBL/GenBank/DDBJ whole genome shotgun (WGS) entry which is preliminary data.</text>
</comment>
<name>A0A3R6D175_9FIRM</name>
<sequence>MEAIAEHDSRPKWFIGMVCTKEFGIFIFSGGVSFTQMSLFQPDPYKNVRNPTQIVIYFDGRKSLTFL</sequence>